<dbReference type="SMART" id="SM00162">
    <property type="entry name" value="SAPA"/>
    <property type="match status" value="1"/>
</dbReference>
<dbReference type="PANTHER" id="PTHR11480">
    <property type="entry name" value="SAPOSIN-RELATED"/>
    <property type="match status" value="1"/>
</dbReference>
<feature type="signal peptide" evidence="12">
    <location>
        <begin position="1"/>
        <end position="22"/>
    </location>
</feature>
<dbReference type="PROSITE" id="PS50015">
    <property type="entry name" value="SAP_B"/>
    <property type="match status" value="7"/>
</dbReference>
<evidence type="ECO:0000259" key="13">
    <source>
        <dbReference type="PROSITE" id="PS50015"/>
    </source>
</evidence>
<dbReference type="InterPro" id="IPR008138">
    <property type="entry name" value="SapB_2"/>
</dbReference>
<feature type="domain" description="Saposin B-type" evidence="13">
    <location>
        <begin position="759"/>
        <end position="840"/>
    </location>
</feature>
<evidence type="ECO:0000256" key="3">
    <source>
        <dbReference type="ARBA" id="ARBA00022525"/>
    </source>
</evidence>
<dbReference type="SMART" id="SM00741">
    <property type="entry name" value="SapB"/>
    <property type="match status" value="7"/>
</dbReference>
<keyword evidence="16" id="KW-1185">Reference proteome</keyword>
<dbReference type="PANTHER" id="PTHR11480:SF3">
    <property type="entry name" value="BCDNA.GH08312"/>
    <property type="match status" value="1"/>
</dbReference>
<dbReference type="Pfam" id="PF05184">
    <property type="entry name" value="SapB_1"/>
    <property type="match status" value="5"/>
</dbReference>
<proteinExistence type="predicted"/>
<dbReference type="InterPro" id="IPR007856">
    <property type="entry name" value="SapB_1"/>
</dbReference>
<feature type="domain" description="Saposin B-type" evidence="13">
    <location>
        <begin position="201"/>
        <end position="280"/>
    </location>
</feature>
<dbReference type="Pfam" id="PF02199">
    <property type="entry name" value="SapA"/>
    <property type="match status" value="1"/>
</dbReference>
<evidence type="ECO:0000256" key="9">
    <source>
        <dbReference type="ARBA" id="ARBA00037221"/>
    </source>
</evidence>
<comment type="subcellular location">
    <subcellularLocation>
        <location evidence="1">Secreted</location>
        <location evidence="1">Extracellular space</location>
        <location evidence="1">Surface film</location>
    </subcellularLocation>
</comment>
<dbReference type="PRINTS" id="PR01797">
    <property type="entry name" value="SAPOSIN"/>
</dbReference>
<feature type="chain" id="PRO_5008905443" description="Pulmonary surfactant-associated protein B" evidence="12">
    <location>
        <begin position="23"/>
        <end position="855"/>
    </location>
</feature>
<dbReference type="OMA" id="INTICDG"/>
<evidence type="ECO:0000256" key="11">
    <source>
        <dbReference type="ARBA" id="ARBA00041785"/>
    </source>
</evidence>
<sequence>MTDNKVYLILLVALTFGGWANAYPSKGAYVVTWTGNDEAASYQRHREQPLLGRNMCTRGPAYWCHNITQAAECNAMKHCIKKVWESPAEKLPEDNDDVCKVCLDMVKQARDQLLSNETQDELRQVLEGSCNLIPLQLVAKECRELADDFIPELIDALTSRMDPQMVCKVSGLCNSVRIDEMLDEMKEIDGPKKVKPLDPSNIDTCPMCEYYIGSSVDFLKNLTKDGLRDHLLNICGYLGAYSDACKQNVIQDLDKIYQYLQSDAKPKELCTLIGLCPASSLHRVQLLGSGQQVAPTSVRVWQPPQANDDDLECDFCKQLAETLKEFLTANQTKDEFKQVIEGLCKQTGKFKSECLNLANEYAEDIYNVLNNDFNPEQICQRIGVCQSSLKHIQLARDNAPIWTILPIEDNARKFEDSSSSEEDDDDDDSLVMMKLVPAERLAGDDEITPVKSTEGCQFCELALHYIQTYLDDAETEEEIRAKVDKLCDTYLPRQFAQQCETFVKEYGDAMITLLAQEVDPSQICPRLKLCPASTTTPTPTTAVGHQVQSFLPTCALCTFTVEKLIGLIGKNMTKESIDAAVEEVCTIIPSRMQDDCMSFMKNYGDQVAEMILIYGTSHGVCDALHLCILSPPAPQKIVVESQLPMDRYLPQTVTLDRVNQLNDVNNGDSPGCVICEFVITSLDQRLQDNATEEEIKMEVEHACKYLPSTVKGRCQKFIEDYGETIIQYLSNDIDPAQICTEIHLCKAQTKDNDAIKNLNLSRCEVCMLVSDYLSTVVNDTYVYTEINEYAEKTCALIPKSYRQDCNAMIEDYGPYLLNLLAEETDKGKICAQIQLCPAVSTGADINENTIEEFEY</sequence>
<dbReference type="Proteomes" id="UP000094527">
    <property type="component" value="Unassembled WGS sequence"/>
</dbReference>
<dbReference type="InterPro" id="IPR051428">
    <property type="entry name" value="Sphingo_Act-Surfact_Prot"/>
</dbReference>
<keyword evidence="2" id="KW-0767">Surface film</keyword>
<evidence type="ECO:0000256" key="10">
    <source>
        <dbReference type="ARBA" id="ARBA00041094"/>
    </source>
</evidence>
<evidence type="ECO:0000256" key="2">
    <source>
        <dbReference type="ARBA" id="ARBA00022439"/>
    </source>
</evidence>
<dbReference type="FunFam" id="1.10.225.10:FF:000008">
    <property type="entry name" value="Pulmonary surfactant-associated protein B"/>
    <property type="match status" value="1"/>
</dbReference>
<feature type="domain" description="Saposin B-type" evidence="13">
    <location>
        <begin position="452"/>
        <end position="534"/>
    </location>
</feature>
<evidence type="ECO:0000256" key="7">
    <source>
        <dbReference type="ARBA" id="ARBA00023157"/>
    </source>
</evidence>
<keyword evidence="4" id="KW-0305">Gaseous exchange</keyword>
<dbReference type="GO" id="GO:0005764">
    <property type="term" value="C:lysosome"/>
    <property type="evidence" value="ECO:0007669"/>
    <property type="project" value="InterPro"/>
</dbReference>
<dbReference type="PROSITE" id="PS51110">
    <property type="entry name" value="SAP_A"/>
    <property type="match status" value="1"/>
</dbReference>
<reference evidence="15 16" key="1">
    <citation type="journal article" date="2016" name="Genome Biol. Evol.">
        <title>Gene Family Evolution Reflects Adaptation to Soil Environmental Stressors in the Genome of the Collembolan Orchesella cincta.</title>
        <authorList>
            <person name="Faddeeva-Vakhrusheva A."/>
            <person name="Derks M.F."/>
            <person name="Anvar S.Y."/>
            <person name="Agamennone V."/>
            <person name="Suring W."/>
            <person name="Smit S."/>
            <person name="van Straalen N.M."/>
            <person name="Roelofs D."/>
        </authorList>
    </citation>
    <scope>NUCLEOTIDE SEQUENCE [LARGE SCALE GENOMIC DNA]</scope>
    <source>
        <tissue evidence="15">Mixed pool</tissue>
    </source>
</reference>
<gene>
    <name evidence="15" type="ORF">Ocin01_03038</name>
</gene>
<keyword evidence="5 12" id="KW-0732">Signal</keyword>
<accession>A0A1D2NEG2</accession>
<evidence type="ECO:0000313" key="15">
    <source>
        <dbReference type="EMBL" id="ODN03658.1"/>
    </source>
</evidence>
<evidence type="ECO:0000256" key="12">
    <source>
        <dbReference type="SAM" id="SignalP"/>
    </source>
</evidence>
<keyword evidence="6" id="KW-0677">Repeat</keyword>
<dbReference type="EMBL" id="LJIJ01000067">
    <property type="protein sequence ID" value="ODN03658.1"/>
    <property type="molecule type" value="Genomic_DNA"/>
</dbReference>
<keyword evidence="8" id="KW-0325">Glycoprotein</keyword>
<evidence type="ECO:0000313" key="16">
    <source>
        <dbReference type="Proteomes" id="UP000094527"/>
    </source>
</evidence>
<dbReference type="InterPro" id="IPR011001">
    <property type="entry name" value="Saposin-like"/>
</dbReference>
<dbReference type="InterPro" id="IPR008373">
    <property type="entry name" value="Saposin"/>
</dbReference>
<feature type="domain" description="Saposin B-type" evidence="13">
    <location>
        <begin position="309"/>
        <end position="389"/>
    </location>
</feature>
<dbReference type="AlphaFoldDB" id="A0A1D2NEG2"/>
<feature type="domain" description="Saposin A-type" evidence="14">
    <location>
        <begin position="49"/>
        <end position="89"/>
    </location>
</feature>
<dbReference type="GO" id="GO:0007585">
    <property type="term" value="P:respiratory gaseous exchange by respiratory system"/>
    <property type="evidence" value="ECO:0007669"/>
    <property type="project" value="UniProtKB-KW"/>
</dbReference>
<feature type="domain" description="Saposin B-type" evidence="13">
    <location>
        <begin position="668"/>
        <end position="749"/>
    </location>
</feature>
<dbReference type="InterPro" id="IPR008139">
    <property type="entry name" value="SaposinB_dom"/>
</dbReference>
<dbReference type="STRING" id="48709.A0A1D2NEG2"/>
<evidence type="ECO:0000256" key="6">
    <source>
        <dbReference type="ARBA" id="ARBA00022737"/>
    </source>
</evidence>
<evidence type="ECO:0000256" key="8">
    <source>
        <dbReference type="ARBA" id="ARBA00023180"/>
    </source>
</evidence>
<feature type="domain" description="Saposin B-type" evidence="13">
    <location>
        <begin position="550"/>
        <end position="631"/>
    </location>
</feature>
<organism evidence="15 16">
    <name type="scientific">Orchesella cincta</name>
    <name type="common">Springtail</name>
    <name type="synonym">Podura cincta</name>
    <dbReference type="NCBI Taxonomy" id="48709"/>
    <lineage>
        <taxon>Eukaryota</taxon>
        <taxon>Metazoa</taxon>
        <taxon>Ecdysozoa</taxon>
        <taxon>Arthropoda</taxon>
        <taxon>Hexapoda</taxon>
        <taxon>Collembola</taxon>
        <taxon>Entomobryomorpha</taxon>
        <taxon>Entomobryoidea</taxon>
        <taxon>Orchesellidae</taxon>
        <taxon>Orchesellinae</taxon>
        <taxon>Orchesella</taxon>
    </lineage>
</organism>
<dbReference type="SUPFAM" id="SSF47862">
    <property type="entry name" value="Saposin"/>
    <property type="match status" value="6"/>
</dbReference>
<dbReference type="InterPro" id="IPR003119">
    <property type="entry name" value="SAP_A"/>
</dbReference>
<dbReference type="Pfam" id="PF03489">
    <property type="entry name" value="SapB_2"/>
    <property type="match status" value="5"/>
</dbReference>
<evidence type="ECO:0000256" key="4">
    <source>
        <dbReference type="ARBA" id="ARBA00022713"/>
    </source>
</evidence>
<keyword evidence="7" id="KW-1015">Disulfide bond</keyword>
<dbReference type="FunFam" id="1.10.225.10:FF:000002">
    <property type="entry name" value="prosaposin isoform X2"/>
    <property type="match status" value="1"/>
</dbReference>
<dbReference type="Gene3D" id="1.10.225.10">
    <property type="entry name" value="Saposin-like"/>
    <property type="match status" value="7"/>
</dbReference>
<dbReference type="GO" id="GO:0005576">
    <property type="term" value="C:extracellular region"/>
    <property type="evidence" value="ECO:0007669"/>
    <property type="project" value="UniProtKB-SubCell"/>
</dbReference>
<keyword evidence="3" id="KW-0964">Secreted</keyword>
<dbReference type="GO" id="GO:0006665">
    <property type="term" value="P:sphingolipid metabolic process"/>
    <property type="evidence" value="ECO:0007669"/>
    <property type="project" value="InterPro"/>
</dbReference>
<comment type="caution">
    <text evidence="15">The sequence shown here is derived from an EMBL/GenBank/DDBJ whole genome shotgun (WGS) entry which is preliminary data.</text>
</comment>
<dbReference type="OrthoDB" id="69496at2759"/>
<name>A0A1D2NEG2_ORCCI</name>
<evidence type="ECO:0000256" key="1">
    <source>
        <dbReference type="ARBA" id="ARBA00004364"/>
    </source>
</evidence>
<evidence type="ECO:0000259" key="14">
    <source>
        <dbReference type="PROSITE" id="PS51110"/>
    </source>
</evidence>
<dbReference type="GO" id="GO:0016020">
    <property type="term" value="C:membrane"/>
    <property type="evidence" value="ECO:0007669"/>
    <property type="project" value="GOC"/>
</dbReference>
<evidence type="ECO:0000256" key="5">
    <source>
        <dbReference type="ARBA" id="ARBA00022729"/>
    </source>
</evidence>
<protein>
    <recommendedName>
        <fullName evidence="10">Pulmonary surfactant-associated protein B</fullName>
    </recommendedName>
    <alternativeName>
        <fullName evidence="11">Pulmonary surfactant-associated proteolipid SPL(Phe)</fullName>
    </alternativeName>
</protein>
<comment type="function">
    <text evidence="9">Pulmonary surfactant-associated proteins promote alveolar stability by lowering the surface tension at the air-liquid interface in the peripheral air spaces. SP-B increases the collapse pressure of palmitic acid to nearly 70 millinewtons per meter.</text>
</comment>
<feature type="domain" description="Saposin B-type" evidence="13">
    <location>
        <begin position="95"/>
        <end position="177"/>
    </location>
</feature>